<evidence type="ECO:0000313" key="3">
    <source>
        <dbReference type="Proteomes" id="UP000035034"/>
    </source>
</evidence>
<dbReference type="AlphaFoldDB" id="H0R219"/>
<dbReference type="EMBL" id="BAEH01000075">
    <property type="protein sequence ID" value="GAB19124.1"/>
    <property type="molecule type" value="Genomic_DNA"/>
</dbReference>
<dbReference type="InterPro" id="IPR000073">
    <property type="entry name" value="AB_hydrolase_1"/>
</dbReference>
<evidence type="ECO:0000259" key="1">
    <source>
        <dbReference type="Pfam" id="PF00561"/>
    </source>
</evidence>
<keyword evidence="3" id="KW-1185">Reference proteome</keyword>
<proteinExistence type="predicted"/>
<dbReference type="Gene3D" id="3.40.50.1820">
    <property type="entry name" value="alpha/beta hydrolase"/>
    <property type="match status" value="1"/>
</dbReference>
<comment type="caution">
    <text evidence="2">The sequence shown here is derived from an EMBL/GenBank/DDBJ whole genome shotgun (WGS) entry which is preliminary data.</text>
</comment>
<protein>
    <submittedName>
        <fullName evidence="2">Putative lipase</fullName>
    </submittedName>
</protein>
<gene>
    <name evidence="2" type="ORF">GOEFS_075_00450</name>
</gene>
<dbReference type="GO" id="GO:0003824">
    <property type="term" value="F:catalytic activity"/>
    <property type="evidence" value="ECO:0007669"/>
    <property type="project" value="UniProtKB-ARBA"/>
</dbReference>
<dbReference type="PANTHER" id="PTHR37946:SF1">
    <property type="entry name" value="SLL1969 PROTEIN"/>
    <property type="match status" value="1"/>
</dbReference>
<dbReference type="PANTHER" id="PTHR37946">
    <property type="entry name" value="SLL1969 PROTEIN"/>
    <property type="match status" value="1"/>
</dbReference>
<dbReference type="eggNOG" id="COG1075">
    <property type="taxonomic scope" value="Bacteria"/>
</dbReference>
<dbReference type="Proteomes" id="UP000035034">
    <property type="component" value="Unassembled WGS sequence"/>
</dbReference>
<name>H0R219_9ACTN</name>
<feature type="domain" description="AB hydrolase-1" evidence="1">
    <location>
        <begin position="32"/>
        <end position="112"/>
    </location>
</feature>
<dbReference type="SUPFAM" id="SSF53474">
    <property type="entry name" value="alpha/beta-Hydrolases"/>
    <property type="match status" value="1"/>
</dbReference>
<dbReference type="STRING" id="1077974.GOEFS_075_00450"/>
<accession>H0R219</accession>
<reference evidence="2 3" key="1">
    <citation type="submission" date="2011-12" db="EMBL/GenBank/DDBJ databases">
        <title>Whole genome shotgun sequence of Gordonia effusa NBRC 100432.</title>
        <authorList>
            <person name="Yoshida I."/>
            <person name="Takarada H."/>
            <person name="Hosoyama A."/>
            <person name="Tsuchikane K."/>
            <person name="Katsumata H."/>
            <person name="Yamazaki S."/>
            <person name="Fujita N."/>
        </authorList>
    </citation>
    <scope>NUCLEOTIDE SEQUENCE [LARGE SCALE GENOMIC DNA]</scope>
    <source>
        <strain evidence="2 3">NBRC 100432</strain>
    </source>
</reference>
<dbReference type="InterPro" id="IPR029058">
    <property type="entry name" value="AB_hydrolase_fold"/>
</dbReference>
<organism evidence="2 3">
    <name type="scientific">Gordonia effusa NBRC 100432</name>
    <dbReference type="NCBI Taxonomy" id="1077974"/>
    <lineage>
        <taxon>Bacteria</taxon>
        <taxon>Bacillati</taxon>
        <taxon>Actinomycetota</taxon>
        <taxon>Actinomycetes</taxon>
        <taxon>Mycobacteriales</taxon>
        <taxon>Gordoniaceae</taxon>
        <taxon>Gordonia</taxon>
    </lineage>
</organism>
<dbReference type="Pfam" id="PF00561">
    <property type="entry name" value="Abhydrolase_1"/>
    <property type="match status" value="1"/>
</dbReference>
<sequence>MGAFAVAVPAQAAPQQTRVLLIPGQSFGTTPYTLMADNLTSRGYPTTLLDLKGFDVRADARAIGKAVDRERRAHPGAKVALVGHSMGGMSARWYLKELGGTKKVATYVAIGSPQYGSSAACSQNVGREVCPGNKFLTAINKGDDTPGPTKYFGVRSAREYATGDLDGGQCRVTPVPANESLPRLGLEHTFESFDSRVWDVTVASLKGNCAGRFVTDRDGTLNYKKSLRPGAPGYRP</sequence>
<evidence type="ECO:0000313" key="2">
    <source>
        <dbReference type="EMBL" id="GAB19124.1"/>
    </source>
</evidence>